<dbReference type="Gene3D" id="3.20.20.10">
    <property type="entry name" value="Alanine racemase"/>
    <property type="match status" value="1"/>
</dbReference>
<dbReference type="RefSeq" id="WP_130556180.1">
    <property type="nucleotide sequence ID" value="NZ_AP028947.1"/>
</dbReference>
<evidence type="ECO:0000256" key="3">
    <source>
        <dbReference type="ARBA" id="ARBA00007880"/>
    </source>
</evidence>
<evidence type="ECO:0000256" key="9">
    <source>
        <dbReference type="PIRSR" id="PIRSR600821-52"/>
    </source>
</evidence>
<dbReference type="EMBL" id="AP028947">
    <property type="protein sequence ID" value="BET26338.1"/>
    <property type="molecule type" value="Genomic_DNA"/>
</dbReference>
<comment type="similarity">
    <text evidence="3 7">Belongs to the alanine racemase family.</text>
</comment>
<feature type="active site" description="Proton acceptor; specific for D-alanine" evidence="7">
    <location>
        <position position="35"/>
    </location>
</feature>
<evidence type="ECO:0000256" key="1">
    <source>
        <dbReference type="ARBA" id="ARBA00000316"/>
    </source>
</evidence>
<dbReference type="InterPro" id="IPR009006">
    <property type="entry name" value="Ala_racemase/Decarboxylase_C"/>
</dbReference>
<comment type="cofactor">
    <cofactor evidence="2 7 8">
        <name>pyridoxal 5'-phosphate</name>
        <dbReference type="ChEBI" id="CHEBI:597326"/>
    </cofactor>
</comment>
<dbReference type="AlphaFoldDB" id="A0AA86MBD4"/>
<dbReference type="HAMAP" id="MF_01201">
    <property type="entry name" value="Ala_racemase"/>
    <property type="match status" value="1"/>
</dbReference>
<sequence>MPRPIRAVVDPAAISANIIKIKQLLKGVAVMPVVKANAYGHGLGRVFPGFQNADALAILEIEGAAMLRASGWTKPIVLLEGCFDDADLNRAIELQCDWVVHNIDQLHDLEKLASKPLGYKPRIYLKLNTGMNRLGFQPTDGAAAIAWLDQFATRNAWSSPVLMTHFANADEAEPRDRRPLAEAQHQQLTQLKPAHWQSSLANSAGILNFPELAGDIVRPGIAIYGASPGPHTAASYGLKPAMTLSSEIIAIQSVKKGERVGYGSRWQATEDGRIGVVACGYADGYPRHAPDGTPVWIEGRIASVAGRVSMDMMTIDLSNIPEAKVGSTVELWGDNVPVDLVADHCGTIGYELLCAIAPRVPFHTVVQP</sequence>
<dbReference type="Pfam" id="PF00842">
    <property type="entry name" value="Ala_racemase_C"/>
    <property type="match status" value="1"/>
</dbReference>
<dbReference type="KEGG" id="lto:RGQ30_18390"/>
<feature type="domain" description="Alanine racemase C-terminal" evidence="10">
    <location>
        <begin position="241"/>
        <end position="365"/>
    </location>
</feature>
<dbReference type="GO" id="GO:0005829">
    <property type="term" value="C:cytosol"/>
    <property type="evidence" value="ECO:0007669"/>
    <property type="project" value="TreeGrafter"/>
</dbReference>
<dbReference type="PROSITE" id="PS00395">
    <property type="entry name" value="ALANINE_RACEMASE"/>
    <property type="match status" value="1"/>
</dbReference>
<dbReference type="Gene3D" id="2.40.37.10">
    <property type="entry name" value="Lyase, Ornithine Decarboxylase, Chain A, domain 1"/>
    <property type="match status" value="1"/>
</dbReference>
<dbReference type="PANTHER" id="PTHR30511:SF0">
    <property type="entry name" value="ALANINE RACEMASE, CATABOLIC-RELATED"/>
    <property type="match status" value="1"/>
</dbReference>
<dbReference type="SUPFAM" id="SSF51419">
    <property type="entry name" value="PLP-binding barrel"/>
    <property type="match status" value="1"/>
</dbReference>
<dbReference type="InterPro" id="IPR029066">
    <property type="entry name" value="PLP-binding_barrel"/>
</dbReference>
<proteinExistence type="inferred from homology"/>
<feature type="modified residue" description="N6-(pyridoxal phosphate)lysine" evidence="7 8">
    <location>
        <position position="35"/>
    </location>
</feature>
<name>A0AA86MBD4_9BURK</name>
<dbReference type="GO" id="GO:0008784">
    <property type="term" value="F:alanine racemase activity"/>
    <property type="evidence" value="ECO:0007669"/>
    <property type="project" value="UniProtKB-UniRule"/>
</dbReference>
<evidence type="ECO:0000313" key="12">
    <source>
        <dbReference type="Proteomes" id="UP001329151"/>
    </source>
</evidence>
<reference evidence="11 12" key="1">
    <citation type="submission" date="2023-10" db="EMBL/GenBank/DDBJ databases">
        <title>Complete Genome Sequence of Limnobacter thiooxidans CS-K2T, Isolated from freshwater lake sediments in Bavaria, Germany.</title>
        <authorList>
            <person name="Naruki M."/>
            <person name="Watanabe A."/>
            <person name="Warashina T."/>
            <person name="Morita T."/>
            <person name="Arakawa K."/>
        </authorList>
    </citation>
    <scope>NUCLEOTIDE SEQUENCE [LARGE SCALE GENOMIC DNA]</scope>
    <source>
        <strain evidence="11 12">CS-K2</strain>
    </source>
</reference>
<dbReference type="SUPFAM" id="SSF50621">
    <property type="entry name" value="Alanine racemase C-terminal domain-like"/>
    <property type="match status" value="1"/>
</dbReference>
<evidence type="ECO:0000256" key="4">
    <source>
        <dbReference type="ARBA" id="ARBA00013089"/>
    </source>
</evidence>
<dbReference type="PANTHER" id="PTHR30511">
    <property type="entry name" value="ALANINE RACEMASE"/>
    <property type="match status" value="1"/>
</dbReference>
<dbReference type="CDD" id="cd06827">
    <property type="entry name" value="PLPDE_III_AR_proteobact"/>
    <property type="match status" value="1"/>
</dbReference>
<dbReference type="FunFam" id="3.20.20.10:FF:000002">
    <property type="entry name" value="Alanine racemase"/>
    <property type="match status" value="1"/>
</dbReference>
<evidence type="ECO:0000256" key="2">
    <source>
        <dbReference type="ARBA" id="ARBA00001933"/>
    </source>
</evidence>
<dbReference type="InterPro" id="IPR001608">
    <property type="entry name" value="Ala_racemase_N"/>
</dbReference>
<dbReference type="InterPro" id="IPR000821">
    <property type="entry name" value="Ala_racemase"/>
</dbReference>
<evidence type="ECO:0000256" key="8">
    <source>
        <dbReference type="PIRSR" id="PIRSR600821-50"/>
    </source>
</evidence>
<dbReference type="Proteomes" id="UP001329151">
    <property type="component" value="Chromosome"/>
</dbReference>
<organism evidence="11 12">
    <name type="scientific">Limnobacter thiooxidans</name>
    <dbReference type="NCBI Taxonomy" id="131080"/>
    <lineage>
        <taxon>Bacteria</taxon>
        <taxon>Pseudomonadati</taxon>
        <taxon>Pseudomonadota</taxon>
        <taxon>Betaproteobacteria</taxon>
        <taxon>Burkholderiales</taxon>
        <taxon>Burkholderiaceae</taxon>
        <taxon>Limnobacter</taxon>
    </lineage>
</organism>
<comment type="function">
    <text evidence="7">Catalyzes the interconversion of L-alanine and D-alanine. May also act on other amino acids.</text>
</comment>
<dbReference type="GO" id="GO:0030632">
    <property type="term" value="P:D-alanine biosynthetic process"/>
    <property type="evidence" value="ECO:0007669"/>
    <property type="project" value="UniProtKB-UniRule"/>
</dbReference>
<feature type="binding site" evidence="7 9">
    <location>
        <position position="133"/>
    </location>
    <ligand>
        <name>substrate</name>
    </ligand>
</feature>
<accession>A0AA86MBD4</accession>
<comment type="catalytic activity">
    <reaction evidence="1 7">
        <text>L-alanine = D-alanine</text>
        <dbReference type="Rhea" id="RHEA:20249"/>
        <dbReference type="ChEBI" id="CHEBI:57416"/>
        <dbReference type="ChEBI" id="CHEBI:57972"/>
        <dbReference type="EC" id="5.1.1.1"/>
    </reaction>
</comment>
<dbReference type="Pfam" id="PF01168">
    <property type="entry name" value="Ala_racemase_N"/>
    <property type="match status" value="1"/>
</dbReference>
<dbReference type="EC" id="5.1.1.1" evidence="4 7"/>
<keyword evidence="5 7" id="KW-0663">Pyridoxal phosphate</keyword>
<dbReference type="InterPro" id="IPR020622">
    <property type="entry name" value="Ala_racemase_pyridoxalP-BS"/>
</dbReference>
<evidence type="ECO:0000256" key="5">
    <source>
        <dbReference type="ARBA" id="ARBA00022898"/>
    </source>
</evidence>
<protein>
    <recommendedName>
        <fullName evidence="4 7">Alanine racemase</fullName>
        <ecNumber evidence="4 7">5.1.1.1</ecNumber>
    </recommendedName>
</protein>
<gene>
    <name evidence="11" type="primary">alr</name>
    <name evidence="11" type="ORF">RGQ30_18390</name>
</gene>
<keyword evidence="6 7" id="KW-0413">Isomerase</keyword>
<dbReference type="SMART" id="SM01005">
    <property type="entry name" value="Ala_racemase_C"/>
    <property type="match status" value="1"/>
</dbReference>
<evidence type="ECO:0000256" key="7">
    <source>
        <dbReference type="HAMAP-Rule" id="MF_01201"/>
    </source>
</evidence>
<evidence type="ECO:0000256" key="6">
    <source>
        <dbReference type="ARBA" id="ARBA00023235"/>
    </source>
</evidence>
<feature type="active site" description="Proton acceptor; specific for L-alanine" evidence="7">
    <location>
        <position position="262"/>
    </location>
</feature>
<evidence type="ECO:0000259" key="10">
    <source>
        <dbReference type="SMART" id="SM01005"/>
    </source>
</evidence>
<dbReference type="NCBIfam" id="TIGR00492">
    <property type="entry name" value="alr"/>
    <property type="match status" value="1"/>
</dbReference>
<dbReference type="GO" id="GO:0030170">
    <property type="term" value="F:pyridoxal phosphate binding"/>
    <property type="evidence" value="ECO:0007669"/>
    <property type="project" value="UniProtKB-UniRule"/>
</dbReference>
<feature type="binding site" evidence="7 9">
    <location>
        <position position="310"/>
    </location>
    <ligand>
        <name>substrate</name>
    </ligand>
</feature>
<dbReference type="InterPro" id="IPR011079">
    <property type="entry name" value="Ala_racemase_C"/>
</dbReference>
<dbReference type="FunFam" id="2.40.37.10:FF:000002">
    <property type="entry name" value="Alanine racemase"/>
    <property type="match status" value="1"/>
</dbReference>
<evidence type="ECO:0000313" key="11">
    <source>
        <dbReference type="EMBL" id="BET26338.1"/>
    </source>
</evidence>
<dbReference type="PRINTS" id="PR00992">
    <property type="entry name" value="ALARACEMASE"/>
</dbReference>
<comment type="pathway">
    <text evidence="7">Amino-acid biosynthesis; D-alanine biosynthesis; D-alanine from L-alanine: step 1/1.</text>
</comment>
<keyword evidence="12" id="KW-1185">Reference proteome</keyword>